<keyword evidence="2" id="KW-1185">Reference proteome</keyword>
<accession>A0AAD7GIK5</accession>
<name>A0AAD7GIK5_MYCRO</name>
<sequence length="268" mass="30294">MYGEKKASRWTESPQIEWAYKFVADTLQTHSRTHASSRRPRAQDALHALISPHPANNDIARAQACATPRLHLAVSRRLHGRVVGAGVRSSGSAASCEAPPRAGRRRRCTHAIWTVFRTPECAAWRSPRAGNPCRGCARAARKTIYDLCGVARGPGLASYELPQMRRDEHSRFLAKLARLVFRWLAIPWLQLELDSWVKRFNSSKRRADRGKILPNQIPDLIAAKPHMFRVHDYKVIIPPPLFDEMQAKWAPTTDQVFQLVPPNFGDKA</sequence>
<evidence type="ECO:0000313" key="1">
    <source>
        <dbReference type="EMBL" id="KAJ7690770.1"/>
    </source>
</evidence>
<reference evidence="1" key="1">
    <citation type="submission" date="2023-03" db="EMBL/GenBank/DDBJ databases">
        <title>Massive genome expansion in bonnet fungi (Mycena s.s.) driven by repeated elements and novel gene families across ecological guilds.</title>
        <authorList>
            <consortium name="Lawrence Berkeley National Laboratory"/>
            <person name="Harder C.B."/>
            <person name="Miyauchi S."/>
            <person name="Viragh M."/>
            <person name="Kuo A."/>
            <person name="Thoen E."/>
            <person name="Andreopoulos B."/>
            <person name="Lu D."/>
            <person name="Skrede I."/>
            <person name="Drula E."/>
            <person name="Henrissat B."/>
            <person name="Morin E."/>
            <person name="Kohler A."/>
            <person name="Barry K."/>
            <person name="LaButti K."/>
            <person name="Morin E."/>
            <person name="Salamov A."/>
            <person name="Lipzen A."/>
            <person name="Mereny Z."/>
            <person name="Hegedus B."/>
            <person name="Baldrian P."/>
            <person name="Stursova M."/>
            <person name="Weitz H."/>
            <person name="Taylor A."/>
            <person name="Grigoriev I.V."/>
            <person name="Nagy L.G."/>
            <person name="Martin F."/>
            <person name="Kauserud H."/>
        </authorList>
    </citation>
    <scope>NUCLEOTIDE SEQUENCE</scope>
    <source>
        <strain evidence="1">CBHHK067</strain>
    </source>
</reference>
<evidence type="ECO:0000313" key="2">
    <source>
        <dbReference type="Proteomes" id="UP001221757"/>
    </source>
</evidence>
<proteinExistence type="predicted"/>
<dbReference type="EMBL" id="JARKIE010000063">
    <property type="protein sequence ID" value="KAJ7690770.1"/>
    <property type="molecule type" value="Genomic_DNA"/>
</dbReference>
<organism evidence="1 2">
    <name type="scientific">Mycena rosella</name>
    <name type="common">Pink bonnet</name>
    <name type="synonym">Agaricus rosellus</name>
    <dbReference type="NCBI Taxonomy" id="1033263"/>
    <lineage>
        <taxon>Eukaryota</taxon>
        <taxon>Fungi</taxon>
        <taxon>Dikarya</taxon>
        <taxon>Basidiomycota</taxon>
        <taxon>Agaricomycotina</taxon>
        <taxon>Agaricomycetes</taxon>
        <taxon>Agaricomycetidae</taxon>
        <taxon>Agaricales</taxon>
        <taxon>Marasmiineae</taxon>
        <taxon>Mycenaceae</taxon>
        <taxon>Mycena</taxon>
    </lineage>
</organism>
<comment type="caution">
    <text evidence="1">The sequence shown here is derived from an EMBL/GenBank/DDBJ whole genome shotgun (WGS) entry which is preliminary data.</text>
</comment>
<gene>
    <name evidence="1" type="ORF">B0H17DRAFT_1201600</name>
</gene>
<dbReference type="Proteomes" id="UP001221757">
    <property type="component" value="Unassembled WGS sequence"/>
</dbReference>
<dbReference type="AlphaFoldDB" id="A0AAD7GIK5"/>
<protein>
    <submittedName>
        <fullName evidence="1">Uncharacterized protein</fullName>
    </submittedName>
</protein>